<organism evidence="6 7">
    <name type="scientific">Lophiostoma macrostomum CBS 122681</name>
    <dbReference type="NCBI Taxonomy" id="1314788"/>
    <lineage>
        <taxon>Eukaryota</taxon>
        <taxon>Fungi</taxon>
        <taxon>Dikarya</taxon>
        <taxon>Ascomycota</taxon>
        <taxon>Pezizomycotina</taxon>
        <taxon>Dothideomycetes</taxon>
        <taxon>Pleosporomycetidae</taxon>
        <taxon>Pleosporales</taxon>
        <taxon>Lophiostomataceae</taxon>
        <taxon>Lophiostoma</taxon>
    </lineage>
</organism>
<comment type="similarity">
    <text evidence="1">Belongs to the peptidase S33 family.</text>
</comment>
<dbReference type="OrthoDB" id="425534at2759"/>
<evidence type="ECO:0000259" key="4">
    <source>
        <dbReference type="Pfam" id="PF00561"/>
    </source>
</evidence>
<proteinExistence type="inferred from homology"/>
<feature type="chain" id="PRO_5025565220" evidence="3">
    <location>
        <begin position="28"/>
        <end position="518"/>
    </location>
</feature>
<dbReference type="Gene3D" id="3.40.50.1820">
    <property type="entry name" value="alpha/beta hydrolase"/>
    <property type="match status" value="1"/>
</dbReference>
<reference evidence="6" key="1">
    <citation type="journal article" date="2020" name="Stud. Mycol.">
        <title>101 Dothideomycetes genomes: a test case for predicting lifestyles and emergence of pathogens.</title>
        <authorList>
            <person name="Haridas S."/>
            <person name="Albert R."/>
            <person name="Binder M."/>
            <person name="Bloem J."/>
            <person name="Labutti K."/>
            <person name="Salamov A."/>
            <person name="Andreopoulos B."/>
            <person name="Baker S."/>
            <person name="Barry K."/>
            <person name="Bills G."/>
            <person name="Bluhm B."/>
            <person name="Cannon C."/>
            <person name="Castanera R."/>
            <person name="Culley D."/>
            <person name="Daum C."/>
            <person name="Ezra D."/>
            <person name="Gonzalez J."/>
            <person name="Henrissat B."/>
            <person name="Kuo A."/>
            <person name="Liang C."/>
            <person name="Lipzen A."/>
            <person name="Lutzoni F."/>
            <person name="Magnuson J."/>
            <person name="Mondo S."/>
            <person name="Nolan M."/>
            <person name="Ohm R."/>
            <person name="Pangilinan J."/>
            <person name="Park H.-J."/>
            <person name="Ramirez L."/>
            <person name="Alfaro M."/>
            <person name="Sun H."/>
            <person name="Tritt A."/>
            <person name="Yoshinaga Y."/>
            <person name="Zwiers L.-H."/>
            <person name="Turgeon B."/>
            <person name="Goodwin S."/>
            <person name="Spatafora J."/>
            <person name="Crous P."/>
            <person name="Grigoriev I."/>
        </authorList>
    </citation>
    <scope>NUCLEOTIDE SEQUENCE</scope>
    <source>
        <strain evidence="6">CBS 122681</strain>
    </source>
</reference>
<sequence>MKPSTSSFTSGLLAVAATATASPLGFAAIPKRQNTTQAINTTFFDISASPELNWIPCYKENIQCTKLTVWLDYEDESAGTTDIAFARYLLSEDAEDLLFNPGGPGESGLNFVLSPTGEETAKKWGYNYVSFDPRGVQLSGPRLSCSPLAQNQSSTLRRRQDEGDLTTQWEQRAQINTDCNDANTNTNAKYVGTSAVVQDIMHFVELQAVARGKAPEEATINYYGVSYGTVIGQTLAAMYPDRIRRVLLDGNVYGEAYYQGWYSTSLDDLAYSIYTFAKLCFEAGTDWCALAEGMSSPDDIQARFDAAVDKLRNDPLQDGETTIDDNAFLKQVLQALYFPRTGNQGLNYSTIAEGVLRVENAGPSNSTTGVEQLKKRDEFPYKNDDEISIITAVDIAGRYPWTTMAGFGMDSFIPPKSQYFPGFEQINTSAPILFINTPADPVTPRSAAYQMSHLFEGSSVIIHNAPGHGYSNAPSACTDALLATYFADGTVPETDTWCEPDVEANYYFGGPDPTESST</sequence>
<dbReference type="SUPFAM" id="SSF53474">
    <property type="entry name" value="alpha/beta-Hydrolases"/>
    <property type="match status" value="1"/>
</dbReference>
<dbReference type="GO" id="GO:0016787">
    <property type="term" value="F:hydrolase activity"/>
    <property type="evidence" value="ECO:0007669"/>
    <property type="project" value="UniProtKB-KW"/>
</dbReference>
<feature type="domain" description="AB hydrolase-1" evidence="4">
    <location>
        <begin position="97"/>
        <end position="260"/>
    </location>
</feature>
<dbReference type="InterPro" id="IPR000073">
    <property type="entry name" value="AB_hydrolase_1"/>
</dbReference>
<gene>
    <name evidence="6" type="ORF">K491DRAFT_735770</name>
</gene>
<dbReference type="Proteomes" id="UP000799324">
    <property type="component" value="Unassembled WGS sequence"/>
</dbReference>
<keyword evidence="2 6" id="KW-0378">Hydrolase</keyword>
<keyword evidence="3" id="KW-0732">Signal</keyword>
<feature type="signal peptide" evidence="3">
    <location>
        <begin position="1"/>
        <end position="27"/>
    </location>
</feature>
<dbReference type="Pfam" id="PF00561">
    <property type="entry name" value="Abhydrolase_1"/>
    <property type="match status" value="1"/>
</dbReference>
<evidence type="ECO:0000256" key="3">
    <source>
        <dbReference type="SAM" id="SignalP"/>
    </source>
</evidence>
<dbReference type="InterPro" id="IPR029058">
    <property type="entry name" value="AB_hydrolase_fold"/>
</dbReference>
<evidence type="ECO:0000313" key="6">
    <source>
        <dbReference type="EMBL" id="KAF2649061.1"/>
    </source>
</evidence>
<evidence type="ECO:0000313" key="7">
    <source>
        <dbReference type="Proteomes" id="UP000799324"/>
    </source>
</evidence>
<dbReference type="AlphaFoldDB" id="A0A6A6SQ18"/>
<dbReference type="PANTHER" id="PTHR43248:SF25">
    <property type="entry name" value="AB HYDROLASE-1 DOMAIN-CONTAINING PROTEIN-RELATED"/>
    <property type="match status" value="1"/>
</dbReference>
<dbReference type="InterPro" id="IPR051601">
    <property type="entry name" value="Serine_prot/Carboxylest_S33"/>
</dbReference>
<dbReference type="PANTHER" id="PTHR43248">
    <property type="entry name" value="2-SUCCINYL-6-HYDROXY-2,4-CYCLOHEXADIENE-1-CARBOXYLATE SYNTHASE"/>
    <property type="match status" value="1"/>
</dbReference>
<keyword evidence="7" id="KW-1185">Reference proteome</keyword>
<dbReference type="Pfam" id="PF08386">
    <property type="entry name" value="Abhydrolase_4"/>
    <property type="match status" value="1"/>
</dbReference>
<dbReference type="EMBL" id="MU004509">
    <property type="protein sequence ID" value="KAF2649061.1"/>
    <property type="molecule type" value="Genomic_DNA"/>
</dbReference>
<evidence type="ECO:0000256" key="1">
    <source>
        <dbReference type="ARBA" id="ARBA00010088"/>
    </source>
</evidence>
<protein>
    <submittedName>
        <fullName evidence="6">Alpha/beta-hydrolase</fullName>
    </submittedName>
</protein>
<feature type="domain" description="Peptidase S33 tripeptidyl aminopeptidase-like C-terminal" evidence="5">
    <location>
        <begin position="425"/>
        <end position="498"/>
    </location>
</feature>
<accession>A0A6A6SQ18</accession>
<evidence type="ECO:0000256" key="2">
    <source>
        <dbReference type="ARBA" id="ARBA00022801"/>
    </source>
</evidence>
<evidence type="ECO:0000259" key="5">
    <source>
        <dbReference type="Pfam" id="PF08386"/>
    </source>
</evidence>
<name>A0A6A6SQ18_9PLEO</name>
<dbReference type="InterPro" id="IPR013595">
    <property type="entry name" value="Pept_S33_TAP-like_C"/>
</dbReference>